<keyword evidence="2" id="KW-0255">Endonuclease</keyword>
<dbReference type="InterPro" id="IPR036691">
    <property type="entry name" value="Endo/exonu/phosph_ase_sf"/>
</dbReference>
<dbReference type="RefSeq" id="WP_265381609.1">
    <property type="nucleotide sequence ID" value="NZ_CP110615.1"/>
</dbReference>
<name>A0ABY6NVT9_9NOCA</name>
<dbReference type="GO" id="GO:0004519">
    <property type="term" value="F:endonuclease activity"/>
    <property type="evidence" value="ECO:0007669"/>
    <property type="project" value="UniProtKB-KW"/>
</dbReference>
<dbReference type="Proteomes" id="UP001164965">
    <property type="component" value="Chromosome"/>
</dbReference>
<evidence type="ECO:0000313" key="2">
    <source>
        <dbReference type="EMBL" id="UZJ23502.1"/>
    </source>
</evidence>
<dbReference type="EMBL" id="CP110615">
    <property type="protein sequence ID" value="UZJ23502.1"/>
    <property type="molecule type" value="Genomic_DNA"/>
</dbReference>
<dbReference type="Pfam" id="PF03372">
    <property type="entry name" value="Exo_endo_phos"/>
    <property type="match status" value="1"/>
</dbReference>
<keyword evidence="2" id="KW-0540">Nuclease</keyword>
<keyword evidence="2" id="KW-0378">Hydrolase</keyword>
<organism evidence="2 3">
    <name type="scientific">Rhodococcus antarcticus</name>
    <dbReference type="NCBI Taxonomy" id="2987751"/>
    <lineage>
        <taxon>Bacteria</taxon>
        <taxon>Bacillati</taxon>
        <taxon>Actinomycetota</taxon>
        <taxon>Actinomycetes</taxon>
        <taxon>Mycobacteriales</taxon>
        <taxon>Nocardiaceae</taxon>
        <taxon>Rhodococcus</taxon>
    </lineage>
</organism>
<sequence length="255" mass="26405">MSHPQLTVASWNVQSGRGGDLAAAARVLDADVLGVQEVDDAQPRSGGADQTAVLAAATGAVWHRFAPTVSGTPGGAWRPVRAGDAGPRFGVSMLSRRPVLASRVLVLRGSPVPGLVVVPGVPVPVPLRDEPRVVLAADVDVDGTVVTVATAHLSFVPGWNVLQLRRALRWLALPGRPVVLLGDLNLPAPVVDLAARGWRRLSAGPTYPASNPKVALDHALVHGAGWGAAAQRAVTVDVGDHRPVVLQLEVLASPS</sequence>
<proteinExistence type="predicted"/>
<dbReference type="PANTHER" id="PTHR14859">
    <property type="entry name" value="CALCOFLUOR WHITE HYPERSENSITIVE PROTEIN PRECURSOR"/>
    <property type="match status" value="1"/>
</dbReference>
<dbReference type="PANTHER" id="PTHR14859:SF1">
    <property type="entry name" value="PGAP2-INTERACTING PROTEIN"/>
    <property type="match status" value="1"/>
</dbReference>
<evidence type="ECO:0000313" key="3">
    <source>
        <dbReference type="Proteomes" id="UP001164965"/>
    </source>
</evidence>
<gene>
    <name evidence="2" type="ORF">RHODO2019_09680</name>
</gene>
<evidence type="ECO:0000259" key="1">
    <source>
        <dbReference type="Pfam" id="PF03372"/>
    </source>
</evidence>
<dbReference type="SUPFAM" id="SSF56219">
    <property type="entry name" value="DNase I-like"/>
    <property type="match status" value="1"/>
</dbReference>
<dbReference type="InterPro" id="IPR005135">
    <property type="entry name" value="Endo/exonuclease/phosphatase"/>
</dbReference>
<feature type="domain" description="Endonuclease/exonuclease/phosphatase" evidence="1">
    <location>
        <begin position="9"/>
        <end position="241"/>
    </location>
</feature>
<reference evidence="2" key="1">
    <citation type="submission" date="2022-10" db="EMBL/GenBank/DDBJ databases">
        <title>Rhodococcus sp.75.</title>
        <authorList>
            <person name="Sun M."/>
        </authorList>
    </citation>
    <scope>NUCLEOTIDE SEQUENCE</scope>
    <source>
        <strain evidence="2">75</strain>
    </source>
</reference>
<keyword evidence="3" id="KW-1185">Reference proteome</keyword>
<accession>A0ABY6NVT9</accession>
<dbReference type="InterPro" id="IPR051916">
    <property type="entry name" value="GPI-anchor_lipid_remodeler"/>
</dbReference>
<protein>
    <submittedName>
        <fullName evidence="2">Endonuclease/exonuclease/phosphatase family protein</fullName>
    </submittedName>
</protein>
<dbReference type="Gene3D" id="3.60.10.10">
    <property type="entry name" value="Endonuclease/exonuclease/phosphatase"/>
    <property type="match status" value="1"/>
</dbReference>